<dbReference type="Proteomes" id="UP000027138">
    <property type="component" value="Unassembled WGS sequence"/>
</dbReference>
<evidence type="ECO:0000256" key="1">
    <source>
        <dbReference type="SAM" id="Phobius"/>
    </source>
</evidence>
<organism evidence="2 3">
    <name type="scientific">Jatropha curcas</name>
    <name type="common">Barbados nut</name>
    <dbReference type="NCBI Taxonomy" id="180498"/>
    <lineage>
        <taxon>Eukaryota</taxon>
        <taxon>Viridiplantae</taxon>
        <taxon>Streptophyta</taxon>
        <taxon>Embryophyta</taxon>
        <taxon>Tracheophyta</taxon>
        <taxon>Spermatophyta</taxon>
        <taxon>Magnoliopsida</taxon>
        <taxon>eudicotyledons</taxon>
        <taxon>Gunneridae</taxon>
        <taxon>Pentapetalae</taxon>
        <taxon>rosids</taxon>
        <taxon>fabids</taxon>
        <taxon>Malpighiales</taxon>
        <taxon>Euphorbiaceae</taxon>
        <taxon>Crotonoideae</taxon>
        <taxon>Jatropheae</taxon>
        <taxon>Jatropha</taxon>
    </lineage>
</organism>
<protein>
    <submittedName>
        <fullName evidence="2">Uncharacterized protein</fullName>
    </submittedName>
</protein>
<dbReference type="AlphaFoldDB" id="A0A067K871"/>
<reference evidence="2 3" key="1">
    <citation type="journal article" date="2014" name="PLoS ONE">
        <title>Global Analysis of Gene Expression Profiles in Physic Nut (Jatropha curcas L.) Seedlings Exposed to Salt Stress.</title>
        <authorList>
            <person name="Zhang L."/>
            <person name="Zhang C."/>
            <person name="Wu P."/>
            <person name="Chen Y."/>
            <person name="Li M."/>
            <person name="Jiang H."/>
            <person name="Wu G."/>
        </authorList>
    </citation>
    <scope>NUCLEOTIDE SEQUENCE [LARGE SCALE GENOMIC DNA]</scope>
    <source>
        <strain evidence="3">cv. GZQX0401</strain>
        <tissue evidence="2">Young leaves</tissue>
    </source>
</reference>
<keyword evidence="3" id="KW-1185">Reference proteome</keyword>
<evidence type="ECO:0000313" key="3">
    <source>
        <dbReference type="Proteomes" id="UP000027138"/>
    </source>
</evidence>
<keyword evidence="1" id="KW-1133">Transmembrane helix</keyword>
<evidence type="ECO:0000313" key="2">
    <source>
        <dbReference type="EMBL" id="KDP32441.1"/>
    </source>
</evidence>
<sequence length="78" mass="8535">MEALYPASEYLYYPPPGVFTFKEIHGGGLNVGYLIGGGSTIGILLLWSLYVFFKKFTFSVGCNCSVSNNSVIDIESQL</sequence>
<proteinExistence type="predicted"/>
<accession>A0A067K871</accession>
<keyword evidence="1" id="KW-0812">Transmembrane</keyword>
<name>A0A067K871_JATCU</name>
<keyword evidence="1" id="KW-0472">Membrane</keyword>
<dbReference type="EMBL" id="KK914582">
    <property type="protein sequence ID" value="KDP32441.1"/>
    <property type="molecule type" value="Genomic_DNA"/>
</dbReference>
<gene>
    <name evidence="2" type="ORF">JCGZ_13366</name>
</gene>
<feature type="transmembrane region" description="Helical" evidence="1">
    <location>
        <begin position="31"/>
        <end position="53"/>
    </location>
</feature>